<dbReference type="InterPro" id="IPR025466">
    <property type="entry name" value="DUF4317"/>
</dbReference>
<keyword evidence="1" id="KW-0175">Coiled coil</keyword>
<dbReference type="EMBL" id="CP010086">
    <property type="protein sequence ID" value="AJG97430.1"/>
    <property type="molecule type" value="Genomic_DNA"/>
</dbReference>
<gene>
    <name evidence="3" type="ORF">LF65_00803</name>
</gene>
<dbReference type="OrthoDB" id="1642058at2"/>
<dbReference type="KEGG" id="cbei:LF65_00803"/>
<dbReference type="Pfam" id="PF14199">
    <property type="entry name" value="DUF4317"/>
    <property type="match status" value="1"/>
</dbReference>
<dbReference type="AlphaFoldDB" id="A0A0B5Q8Z5"/>
<evidence type="ECO:0000313" key="3">
    <source>
        <dbReference type="EMBL" id="AJG97430.1"/>
    </source>
</evidence>
<feature type="region of interest" description="Disordered" evidence="2">
    <location>
        <begin position="402"/>
        <end position="430"/>
    </location>
</feature>
<accession>A0A0B5Q8Z5</accession>
<evidence type="ECO:0008006" key="5">
    <source>
        <dbReference type="Google" id="ProtNLM"/>
    </source>
</evidence>
<proteinExistence type="predicted"/>
<protein>
    <recommendedName>
        <fullName evidence="5">DUF4317 domain-containing protein</fullName>
    </recommendedName>
</protein>
<reference evidence="4" key="1">
    <citation type="submission" date="2014-12" db="EMBL/GenBank/DDBJ databases">
        <title>Genome sequence of Clostridium beijerinckii strain 59B.</title>
        <authorList>
            <person name="Little G.T."/>
            <person name="Minton N.P."/>
        </authorList>
    </citation>
    <scope>NUCLEOTIDE SEQUENCE [LARGE SCALE GENOMIC DNA]</scope>
    <source>
        <strain evidence="4">59B</strain>
    </source>
</reference>
<dbReference type="STRING" id="1520.LF65_00803"/>
<evidence type="ECO:0000256" key="2">
    <source>
        <dbReference type="SAM" id="MobiDB-lite"/>
    </source>
</evidence>
<feature type="compositionally biased region" description="Polar residues" evidence="2">
    <location>
        <begin position="412"/>
        <end position="423"/>
    </location>
</feature>
<dbReference type="Proteomes" id="UP000031866">
    <property type="component" value="Chromosome"/>
</dbReference>
<evidence type="ECO:0000313" key="4">
    <source>
        <dbReference type="Proteomes" id="UP000031866"/>
    </source>
</evidence>
<evidence type="ECO:0000256" key="1">
    <source>
        <dbReference type="SAM" id="Coils"/>
    </source>
</evidence>
<feature type="coiled-coil region" evidence="1">
    <location>
        <begin position="321"/>
        <end position="359"/>
    </location>
</feature>
<dbReference type="RefSeq" id="WP_041894251.1">
    <property type="nucleotide sequence ID" value="NZ_CP010086.2"/>
</dbReference>
<name>A0A0B5Q8Z5_CLOBE</name>
<organism evidence="3 4">
    <name type="scientific">Clostridium beijerinckii</name>
    <name type="common">Clostridium MP</name>
    <dbReference type="NCBI Taxonomy" id="1520"/>
    <lineage>
        <taxon>Bacteria</taxon>
        <taxon>Bacillati</taxon>
        <taxon>Bacillota</taxon>
        <taxon>Clostridia</taxon>
        <taxon>Eubacteriales</taxon>
        <taxon>Clostridiaceae</taxon>
        <taxon>Clostridium</taxon>
    </lineage>
</organism>
<sequence>MNKKDILELKRRLKKDDCTFTKMCGCYVDGQKDIVLKFKETFLNLREEEFFKYLEIAKKTLSGTVGNNILELNFPLDEEGIGGRQLSLMELKKSKLKDDSMLDSFYKMIINSYEYTGNFLILVFHDAYDVMTKTTDNSKLDESEEVYEYILCAICPVSLSKPALGYLEDENRIGARIRDWVVGPPDLGFVFPAFIDRSTDIHSIMYYTKDAKDPHPEFMEEALGCSSKQTATEQKETFQNIIRKAVGSDDEKSEHLFMEIQETLNTIVDDHTTVNGKNAEPIVLSNDNIQDILIESGVPEEITAKIEKSYTEAFGDTPPVAENLIDKKALAANEQRKKEEKLEKKVRILEERLEKTKLDALADSEKEAALESETESALNKILESEPNSALKTESDTILEVASDSNLDENLDSETASDANNTENSEIETEVSDAPNYDIVLNVKPQKVSQIKSQIIDGKKCIIIPIDDDEQAKVNGVNALL</sequence>